<proteinExistence type="predicted"/>
<evidence type="ECO:0000313" key="1">
    <source>
        <dbReference type="Proteomes" id="UP000095283"/>
    </source>
</evidence>
<reference evidence="2" key="1">
    <citation type="submission" date="2016-11" db="UniProtKB">
        <authorList>
            <consortium name="WormBaseParasite"/>
        </authorList>
    </citation>
    <scope>IDENTIFICATION</scope>
</reference>
<dbReference type="Proteomes" id="UP000095283">
    <property type="component" value="Unplaced"/>
</dbReference>
<dbReference type="WBParaSite" id="Hba_13322">
    <property type="protein sequence ID" value="Hba_13322"/>
    <property type="gene ID" value="Hba_13322"/>
</dbReference>
<sequence length="334" mass="37451">MLIYIYIYIYIHEFSRFLSSLGLVKKTLPDDGNTLFRALCEKVLSMNQCEFAEIRRLVEDEIEVAYQLLKIRGNLDRNFSDETDILQTLTRLLRVNLIIYREVGKDPIIIQGDEKADGKKSISTWKPPFPFSAVKSLDPAIYRNVAFDIFTKKRKLGNEKKAIAMVNSQSVRFRPGSYCLTRDGEKMNKVRVVARPGPDQRIIRTETGLEKLVSVSDLRSCGQSSANYHSIIPLPTSPPRPLMATDLPPPISLPIPMFGVVPTLSMPTLPPNPVTPSSIVPCISQPYPGITSPPSVPLFDANVPPPRVMPHPSAPSCTWWEQARPLSCFTTTVR</sequence>
<organism evidence="1 2">
    <name type="scientific">Heterorhabditis bacteriophora</name>
    <name type="common">Entomopathogenic nematode worm</name>
    <dbReference type="NCBI Taxonomy" id="37862"/>
    <lineage>
        <taxon>Eukaryota</taxon>
        <taxon>Metazoa</taxon>
        <taxon>Ecdysozoa</taxon>
        <taxon>Nematoda</taxon>
        <taxon>Chromadorea</taxon>
        <taxon>Rhabditida</taxon>
        <taxon>Rhabditina</taxon>
        <taxon>Rhabditomorpha</taxon>
        <taxon>Strongyloidea</taxon>
        <taxon>Heterorhabditidae</taxon>
        <taxon>Heterorhabditis</taxon>
    </lineage>
</organism>
<protein>
    <submittedName>
        <fullName evidence="2">DED domain-containing protein</fullName>
    </submittedName>
</protein>
<dbReference type="AlphaFoldDB" id="A0A1I7X6X6"/>
<name>A0A1I7X6X6_HETBA</name>
<evidence type="ECO:0000313" key="2">
    <source>
        <dbReference type="WBParaSite" id="Hba_13322"/>
    </source>
</evidence>
<accession>A0A1I7X6X6</accession>
<keyword evidence="1" id="KW-1185">Reference proteome</keyword>